<evidence type="ECO:0000256" key="8">
    <source>
        <dbReference type="ARBA" id="ARBA00022692"/>
    </source>
</evidence>
<dbReference type="EMBL" id="JASFZW010000003">
    <property type="protein sequence ID" value="KAK2078931.1"/>
    <property type="molecule type" value="Genomic_DNA"/>
</dbReference>
<evidence type="ECO:0000256" key="15">
    <source>
        <dbReference type="ARBA" id="ARBA00023136"/>
    </source>
</evidence>
<keyword evidence="8" id="KW-0812">Transmembrane</keyword>
<feature type="region of interest" description="Disordered" evidence="21">
    <location>
        <begin position="321"/>
        <end position="348"/>
    </location>
</feature>
<dbReference type="Gene3D" id="3.90.70.10">
    <property type="entry name" value="Cysteine proteinases"/>
    <property type="match status" value="1"/>
</dbReference>
<evidence type="ECO:0000313" key="23">
    <source>
        <dbReference type="EMBL" id="KAK2078931.1"/>
    </source>
</evidence>
<dbReference type="Proteomes" id="UP001255856">
    <property type="component" value="Unassembled WGS sequence"/>
</dbReference>
<dbReference type="InterPro" id="IPR036052">
    <property type="entry name" value="TrpB-like_PALP_sf"/>
</dbReference>
<dbReference type="InterPro" id="IPR001926">
    <property type="entry name" value="TrpB-like_PALP"/>
</dbReference>
<dbReference type="InterPro" id="IPR050214">
    <property type="entry name" value="Cys_Synth/Cystath_Beta-Synth"/>
</dbReference>
<dbReference type="SMART" id="SM00645">
    <property type="entry name" value="Pept_C1"/>
    <property type="match status" value="1"/>
</dbReference>
<keyword evidence="14" id="KW-0496">Mitochondrion</keyword>
<keyword evidence="7" id="KW-0808">Transferase</keyword>
<evidence type="ECO:0000256" key="18">
    <source>
        <dbReference type="ARBA" id="ARBA00023180"/>
    </source>
</evidence>
<dbReference type="FunFam" id="3.90.70.10:FF:000060">
    <property type="entry name" value="Cathepsin Z"/>
    <property type="match status" value="1"/>
</dbReference>
<evidence type="ECO:0000256" key="10">
    <source>
        <dbReference type="ARBA" id="ARBA00022787"/>
    </source>
</evidence>
<reference evidence="23" key="1">
    <citation type="submission" date="2021-01" db="EMBL/GenBank/DDBJ databases">
        <authorList>
            <person name="Eckstrom K.M.E."/>
        </authorList>
    </citation>
    <scope>NUCLEOTIDE SEQUENCE</scope>
    <source>
        <strain evidence="23">UVCC 0001</strain>
    </source>
</reference>
<dbReference type="InterPro" id="IPR025661">
    <property type="entry name" value="Pept_asp_AS"/>
</dbReference>
<keyword evidence="6" id="KW-0645">Protease</keyword>
<keyword evidence="18" id="KW-0325">Glycoprotein</keyword>
<evidence type="ECO:0000256" key="21">
    <source>
        <dbReference type="SAM" id="MobiDB-lite"/>
    </source>
</evidence>
<evidence type="ECO:0000259" key="22">
    <source>
        <dbReference type="SMART" id="SM00645"/>
    </source>
</evidence>
<dbReference type="InterPro" id="IPR033157">
    <property type="entry name" value="CTSZ"/>
</dbReference>
<protein>
    <recommendedName>
        <fullName evidence="20">Cysteine synthase-like protein</fullName>
        <ecNumber evidence="5">2.5.1.47</ecNumber>
        <ecNumber evidence="4">3.4.18.1</ecNumber>
    </recommendedName>
</protein>
<accession>A0AAD9MNJ9</accession>
<comment type="subcellular location">
    <subcellularLocation>
        <location evidence="3">Mitochondrion outer membrane</location>
        <topology evidence="3">Single-pass membrane protein</topology>
    </subcellularLocation>
</comment>
<comment type="cofactor">
    <cofactor evidence="2">
        <name>pyridoxal 5'-phosphate</name>
        <dbReference type="ChEBI" id="CHEBI:597326"/>
    </cofactor>
</comment>
<evidence type="ECO:0000256" key="9">
    <source>
        <dbReference type="ARBA" id="ARBA00022729"/>
    </source>
</evidence>
<dbReference type="GO" id="GO:0006508">
    <property type="term" value="P:proteolysis"/>
    <property type="evidence" value="ECO:0007669"/>
    <property type="project" value="UniProtKB-KW"/>
</dbReference>
<keyword evidence="13" id="KW-1133">Transmembrane helix</keyword>
<dbReference type="InterPro" id="IPR001216">
    <property type="entry name" value="P-phosphate_BS"/>
</dbReference>
<dbReference type="CDD" id="cd01561">
    <property type="entry name" value="CBS_like"/>
    <property type="match status" value="1"/>
</dbReference>
<sequence length="644" mass="68307">MWVILAKAEMLNPGGSIKDRVAAEIMRAALADGRLAPGGTVTEGTMGSTGISLALCARAAGCRAFVAMPDDAALEKSELLRTLGAEVSRVRPVSITHPGHFVNVAQRRAAEGSAVFADQFENPANFDAHLRTGHEILEQTAGDLDAFVCGAGTGGTIAGISAALKRADAAIRVFLVDPPGSSLFNKVARGVLFTKHEAEGKRLRNPFDTIMEGIGLNRLTANFARARVDGAFQGSDREAVEMAAYLLRNDGLFVGSSSAMNCVGAVKAARLLGPGHTVVTVLCDGGARHLSRFHSAAYLESQGLTPVSTGDSLDFVEPGPYKPALRPGQRVQAQDRAAGATKQPSQVVLRESDTFKPSRFATEITRSDEYSPLGVSPEPHTYISEEELPSHFDWRNVSGINYLGPTRNQHIPKYCGSCWAHGATSSLADRMNIKRGGAWPFAVLSVQNVIDCGRAGSCFGGDDTLVYRYAAEHGIPGDTCNLYAAVNQACNPRHQCSTCWPGKGCLPVASYARLTVAEHGRVSGAAAMKAEIFARGPISCGISATEGLDAYAGGIYAERAPGARINHIISVVGWGADADGTEFWIVRNSWGEPWGENGFFRIVTSNAFGGKGADYNLLVEAACAWAVPDAWVDAELLAPFDYST</sequence>
<evidence type="ECO:0000256" key="12">
    <source>
        <dbReference type="ARBA" id="ARBA00022807"/>
    </source>
</evidence>
<organism evidence="23 24">
    <name type="scientific">Prototheca wickerhamii</name>
    <dbReference type="NCBI Taxonomy" id="3111"/>
    <lineage>
        <taxon>Eukaryota</taxon>
        <taxon>Viridiplantae</taxon>
        <taxon>Chlorophyta</taxon>
        <taxon>core chlorophytes</taxon>
        <taxon>Trebouxiophyceae</taxon>
        <taxon>Chlorellales</taxon>
        <taxon>Chlorellaceae</taxon>
        <taxon>Prototheca</taxon>
    </lineage>
</organism>
<evidence type="ECO:0000256" key="13">
    <source>
        <dbReference type="ARBA" id="ARBA00022989"/>
    </source>
</evidence>
<dbReference type="InterPro" id="IPR000668">
    <property type="entry name" value="Peptidase_C1A_C"/>
</dbReference>
<dbReference type="AlphaFoldDB" id="A0AAD9MNJ9"/>
<comment type="catalytic activity">
    <reaction evidence="1">
        <text>Release of C-terminal amino acid residues with broad specificity, but lacks action on C-terminal proline. Shows weak endopeptidase activity.</text>
        <dbReference type="EC" id="3.4.18.1"/>
    </reaction>
</comment>
<keyword evidence="16" id="KW-0865">Zymogen</keyword>
<dbReference type="SUPFAM" id="SSF54001">
    <property type="entry name" value="Cysteine proteinases"/>
    <property type="match status" value="1"/>
</dbReference>
<dbReference type="GO" id="GO:0005741">
    <property type="term" value="C:mitochondrial outer membrane"/>
    <property type="evidence" value="ECO:0007669"/>
    <property type="project" value="UniProtKB-SubCell"/>
</dbReference>
<evidence type="ECO:0000313" key="24">
    <source>
        <dbReference type="Proteomes" id="UP001255856"/>
    </source>
</evidence>
<evidence type="ECO:0000256" key="6">
    <source>
        <dbReference type="ARBA" id="ARBA00022670"/>
    </source>
</evidence>
<dbReference type="Pfam" id="PF00112">
    <property type="entry name" value="Peptidase_C1"/>
    <property type="match status" value="1"/>
</dbReference>
<evidence type="ECO:0000256" key="19">
    <source>
        <dbReference type="ARBA" id="ARBA00047931"/>
    </source>
</evidence>
<feature type="domain" description="Peptidase C1A papain C-terminal" evidence="22">
    <location>
        <begin position="388"/>
        <end position="611"/>
    </location>
</feature>
<evidence type="ECO:0000256" key="5">
    <source>
        <dbReference type="ARBA" id="ARBA00012681"/>
    </source>
</evidence>
<dbReference type="EC" id="2.5.1.47" evidence="5"/>
<keyword evidence="17" id="KW-1015">Disulfide bond</keyword>
<dbReference type="SUPFAM" id="SSF53686">
    <property type="entry name" value="Tryptophan synthase beta subunit-like PLP-dependent enzymes"/>
    <property type="match status" value="1"/>
</dbReference>
<evidence type="ECO:0000256" key="14">
    <source>
        <dbReference type="ARBA" id="ARBA00023128"/>
    </source>
</evidence>
<dbReference type="Gene3D" id="3.40.50.1100">
    <property type="match status" value="2"/>
</dbReference>
<keyword evidence="12" id="KW-0788">Thiol protease</keyword>
<dbReference type="InterPro" id="IPR038765">
    <property type="entry name" value="Papain-like_cys_pep_sf"/>
</dbReference>
<keyword evidence="15" id="KW-0472">Membrane</keyword>
<keyword evidence="11" id="KW-0378">Hydrolase</keyword>
<dbReference type="PROSITE" id="PS00640">
    <property type="entry name" value="THIOL_PROTEASE_ASN"/>
    <property type="match status" value="1"/>
</dbReference>
<dbReference type="GO" id="GO:0004124">
    <property type="term" value="F:cysteine synthase activity"/>
    <property type="evidence" value="ECO:0007669"/>
    <property type="project" value="UniProtKB-EC"/>
</dbReference>
<dbReference type="Pfam" id="PF00291">
    <property type="entry name" value="PALP"/>
    <property type="match status" value="1"/>
</dbReference>
<keyword evidence="9" id="KW-0732">Signal</keyword>
<evidence type="ECO:0000256" key="7">
    <source>
        <dbReference type="ARBA" id="ARBA00022679"/>
    </source>
</evidence>
<evidence type="ECO:0000256" key="11">
    <source>
        <dbReference type="ARBA" id="ARBA00022801"/>
    </source>
</evidence>
<comment type="caution">
    <text evidence="23">The sequence shown here is derived from an EMBL/GenBank/DDBJ whole genome shotgun (WGS) entry which is preliminary data.</text>
</comment>
<name>A0AAD9MNJ9_PROWI</name>
<dbReference type="FunFam" id="3.40.50.1100:FF:000096">
    <property type="entry name" value="Related to cysteine synthase"/>
    <property type="match status" value="1"/>
</dbReference>
<evidence type="ECO:0000256" key="17">
    <source>
        <dbReference type="ARBA" id="ARBA00023157"/>
    </source>
</evidence>
<keyword evidence="10" id="KW-1000">Mitochondrion outer membrane</keyword>
<dbReference type="CDD" id="cd02698">
    <property type="entry name" value="Peptidase_C1A_CathepsinX"/>
    <property type="match status" value="1"/>
</dbReference>
<evidence type="ECO:0000256" key="16">
    <source>
        <dbReference type="ARBA" id="ARBA00023145"/>
    </source>
</evidence>
<dbReference type="GO" id="GO:0016807">
    <property type="term" value="F:cysteine-type carboxypeptidase activity"/>
    <property type="evidence" value="ECO:0007669"/>
    <property type="project" value="UniProtKB-EC"/>
</dbReference>
<dbReference type="EC" id="3.4.18.1" evidence="4"/>
<dbReference type="GO" id="GO:0006535">
    <property type="term" value="P:cysteine biosynthetic process from serine"/>
    <property type="evidence" value="ECO:0007669"/>
    <property type="project" value="InterPro"/>
</dbReference>
<evidence type="ECO:0000256" key="4">
    <source>
        <dbReference type="ARBA" id="ARBA00012516"/>
    </source>
</evidence>
<proteinExistence type="predicted"/>
<keyword evidence="24" id="KW-1185">Reference proteome</keyword>
<evidence type="ECO:0000256" key="2">
    <source>
        <dbReference type="ARBA" id="ARBA00001933"/>
    </source>
</evidence>
<evidence type="ECO:0000256" key="20">
    <source>
        <dbReference type="ARBA" id="ARBA00078545"/>
    </source>
</evidence>
<dbReference type="PANTHER" id="PTHR10314">
    <property type="entry name" value="CYSTATHIONINE BETA-SYNTHASE"/>
    <property type="match status" value="1"/>
</dbReference>
<dbReference type="PROSITE" id="PS00901">
    <property type="entry name" value="CYS_SYNTHASE"/>
    <property type="match status" value="1"/>
</dbReference>
<gene>
    <name evidence="23" type="ORF">QBZ16_002621</name>
</gene>
<comment type="catalytic activity">
    <reaction evidence="19">
        <text>O-acetyl-L-serine + hydrogen sulfide = L-cysteine + acetate</text>
        <dbReference type="Rhea" id="RHEA:14829"/>
        <dbReference type="ChEBI" id="CHEBI:29919"/>
        <dbReference type="ChEBI" id="CHEBI:30089"/>
        <dbReference type="ChEBI" id="CHEBI:35235"/>
        <dbReference type="ChEBI" id="CHEBI:58340"/>
        <dbReference type="EC" id="2.5.1.47"/>
    </reaction>
</comment>
<evidence type="ECO:0000256" key="3">
    <source>
        <dbReference type="ARBA" id="ARBA00004572"/>
    </source>
</evidence>
<evidence type="ECO:0000256" key="1">
    <source>
        <dbReference type="ARBA" id="ARBA00001594"/>
    </source>
</evidence>